<dbReference type="PATRIC" id="fig|69.6.peg.597"/>
<accession>A0A0S2DBQ2</accession>
<dbReference type="Proteomes" id="UP000061569">
    <property type="component" value="Chromosome"/>
</dbReference>
<keyword evidence="1" id="KW-0472">Membrane</keyword>
<dbReference type="KEGG" id="lez:GLE_0605"/>
<evidence type="ECO:0000256" key="1">
    <source>
        <dbReference type="SAM" id="Phobius"/>
    </source>
</evidence>
<dbReference type="EMBL" id="CP013140">
    <property type="protein sequence ID" value="ALN55963.1"/>
    <property type="molecule type" value="Genomic_DNA"/>
</dbReference>
<dbReference type="OrthoDB" id="6021077at2"/>
<gene>
    <name evidence="2" type="ORF">GLE_0605</name>
</gene>
<proteinExistence type="predicted"/>
<feature type="transmembrane region" description="Helical" evidence="1">
    <location>
        <begin position="12"/>
        <end position="32"/>
    </location>
</feature>
<sequence length="327" mass="34378">MTRPSSVPLKRVRIAAAIALALAAIVAVYLMGRHQGRLASHEEAAGPVAAEGRAATDTLAPAAGAPSGAALPPPGAPLKRGFAALQARADAGDAGAATRLYRDLSQCRRFARLERDVRRYSDEVMAGGDGADARSRQGSRAALEAAEANERVLDALRAQCQGVDAAMLGALVPNLHKAALLGEPYARACYLARGPGLDAAGLLDHPERLSAYRGTARTLIERGIADGDWRVLDQLRGAYEPGADSLLAAAVGDDAAQRYRYLKLFRLGAPSQPGATDEDLATAAARLGPTQLADADAWATRTFNQNFHGRRIDADGPLWDPCVFPSE</sequence>
<name>A0A0S2DBQ2_LYSEN</name>
<dbReference type="AlphaFoldDB" id="A0A0S2DBQ2"/>
<keyword evidence="1" id="KW-1133">Transmembrane helix</keyword>
<evidence type="ECO:0000313" key="3">
    <source>
        <dbReference type="Proteomes" id="UP000061569"/>
    </source>
</evidence>
<reference evidence="2 3" key="1">
    <citation type="submission" date="2015-11" db="EMBL/GenBank/DDBJ databases">
        <title>Genome sequences of Lysobacter enzymogenes strain C3 and Lysobacter antibioticus ATCC 29479.</title>
        <authorList>
            <person name="Kobayashi D.Y."/>
        </authorList>
    </citation>
    <scope>NUCLEOTIDE SEQUENCE [LARGE SCALE GENOMIC DNA]</scope>
    <source>
        <strain evidence="2 3">C3</strain>
    </source>
</reference>
<organism evidence="2 3">
    <name type="scientific">Lysobacter enzymogenes</name>
    <dbReference type="NCBI Taxonomy" id="69"/>
    <lineage>
        <taxon>Bacteria</taxon>
        <taxon>Pseudomonadati</taxon>
        <taxon>Pseudomonadota</taxon>
        <taxon>Gammaproteobacteria</taxon>
        <taxon>Lysobacterales</taxon>
        <taxon>Lysobacteraceae</taxon>
        <taxon>Lysobacter</taxon>
    </lineage>
</organism>
<keyword evidence="1" id="KW-0812">Transmembrane</keyword>
<evidence type="ECO:0000313" key="2">
    <source>
        <dbReference type="EMBL" id="ALN55963.1"/>
    </source>
</evidence>
<dbReference type="STRING" id="69.GLE_0605"/>
<protein>
    <submittedName>
        <fullName evidence="2">Uncharacterized protein</fullName>
    </submittedName>
</protein>